<organism evidence="12 13">
    <name type="scientific">Fomitopsis schrenkii</name>
    <name type="common">Brown rot fungus</name>
    <dbReference type="NCBI Taxonomy" id="2126942"/>
    <lineage>
        <taxon>Eukaryota</taxon>
        <taxon>Fungi</taxon>
        <taxon>Dikarya</taxon>
        <taxon>Basidiomycota</taxon>
        <taxon>Agaricomycotina</taxon>
        <taxon>Agaricomycetes</taxon>
        <taxon>Polyporales</taxon>
        <taxon>Fomitopsis</taxon>
    </lineage>
</organism>
<dbReference type="PANTHER" id="PTHR46300">
    <property type="entry name" value="P450, PUTATIVE (EUROFUNG)-RELATED-RELATED"/>
    <property type="match status" value="1"/>
</dbReference>
<dbReference type="eggNOG" id="KOG0156">
    <property type="taxonomic scope" value="Eukaryota"/>
</dbReference>
<evidence type="ECO:0008006" key="14">
    <source>
        <dbReference type="Google" id="ProtNLM"/>
    </source>
</evidence>
<dbReference type="STRING" id="743788.S8FEV2"/>
<evidence type="ECO:0000256" key="11">
    <source>
        <dbReference type="ARBA" id="ARBA00023136"/>
    </source>
</evidence>
<protein>
    <recommendedName>
        <fullName evidence="14">Cytochrome P450</fullName>
    </recommendedName>
</protein>
<dbReference type="Pfam" id="PF00067">
    <property type="entry name" value="p450"/>
    <property type="match status" value="1"/>
</dbReference>
<proteinExistence type="inferred from homology"/>
<sequence>IGLPHTTNDDDVYRGYWIPKGTNVFPNIWGMLHDAETYRSPERFYPERFDGVHGNETDPQGIVFGYGRR</sequence>
<comment type="subcellular location">
    <subcellularLocation>
        <location evidence="2">Membrane</location>
        <topology evidence="2">Single-pass membrane protein</topology>
    </subcellularLocation>
</comment>
<evidence type="ECO:0000256" key="5">
    <source>
        <dbReference type="ARBA" id="ARBA00022692"/>
    </source>
</evidence>
<evidence type="ECO:0000256" key="2">
    <source>
        <dbReference type="ARBA" id="ARBA00004167"/>
    </source>
</evidence>
<keyword evidence="5" id="KW-0812">Transmembrane</keyword>
<dbReference type="InterPro" id="IPR001128">
    <property type="entry name" value="Cyt_P450"/>
</dbReference>
<keyword evidence="6" id="KW-0479">Metal-binding</keyword>
<comment type="cofactor">
    <cofactor evidence="1">
        <name>heme</name>
        <dbReference type="ChEBI" id="CHEBI:30413"/>
    </cofactor>
</comment>
<accession>S8FEV2</accession>
<dbReference type="Proteomes" id="UP000015241">
    <property type="component" value="Unassembled WGS sequence"/>
</dbReference>
<evidence type="ECO:0000256" key="7">
    <source>
        <dbReference type="ARBA" id="ARBA00022989"/>
    </source>
</evidence>
<feature type="non-terminal residue" evidence="12">
    <location>
        <position position="1"/>
    </location>
</feature>
<keyword evidence="11" id="KW-0472">Membrane</keyword>
<dbReference type="GO" id="GO:0004497">
    <property type="term" value="F:monooxygenase activity"/>
    <property type="evidence" value="ECO:0007669"/>
    <property type="project" value="UniProtKB-KW"/>
</dbReference>
<evidence type="ECO:0000256" key="10">
    <source>
        <dbReference type="ARBA" id="ARBA00023033"/>
    </source>
</evidence>
<evidence type="ECO:0000256" key="4">
    <source>
        <dbReference type="ARBA" id="ARBA00022617"/>
    </source>
</evidence>
<evidence type="ECO:0000256" key="8">
    <source>
        <dbReference type="ARBA" id="ARBA00023002"/>
    </source>
</evidence>
<gene>
    <name evidence="12" type="ORF">FOMPIDRAFT_1123372</name>
</gene>
<dbReference type="GO" id="GO:0016020">
    <property type="term" value="C:membrane"/>
    <property type="evidence" value="ECO:0007669"/>
    <property type="project" value="UniProtKB-SubCell"/>
</dbReference>
<reference evidence="12 13" key="1">
    <citation type="journal article" date="2012" name="Science">
        <title>The Paleozoic origin of enzymatic lignin decomposition reconstructed from 31 fungal genomes.</title>
        <authorList>
            <person name="Floudas D."/>
            <person name="Binder M."/>
            <person name="Riley R."/>
            <person name="Barry K."/>
            <person name="Blanchette R.A."/>
            <person name="Henrissat B."/>
            <person name="Martinez A.T."/>
            <person name="Otillar R."/>
            <person name="Spatafora J.W."/>
            <person name="Yadav J.S."/>
            <person name="Aerts A."/>
            <person name="Benoit I."/>
            <person name="Boyd A."/>
            <person name="Carlson A."/>
            <person name="Copeland A."/>
            <person name="Coutinho P.M."/>
            <person name="de Vries R.P."/>
            <person name="Ferreira P."/>
            <person name="Findley K."/>
            <person name="Foster B."/>
            <person name="Gaskell J."/>
            <person name="Glotzer D."/>
            <person name="Gorecki P."/>
            <person name="Heitman J."/>
            <person name="Hesse C."/>
            <person name="Hori C."/>
            <person name="Igarashi K."/>
            <person name="Jurgens J.A."/>
            <person name="Kallen N."/>
            <person name="Kersten P."/>
            <person name="Kohler A."/>
            <person name="Kuees U."/>
            <person name="Kumar T.K.A."/>
            <person name="Kuo A."/>
            <person name="LaButti K."/>
            <person name="Larrondo L.F."/>
            <person name="Lindquist E."/>
            <person name="Ling A."/>
            <person name="Lombard V."/>
            <person name="Lucas S."/>
            <person name="Lundell T."/>
            <person name="Martin R."/>
            <person name="McLaughlin D.J."/>
            <person name="Morgenstern I."/>
            <person name="Morin E."/>
            <person name="Murat C."/>
            <person name="Nagy L.G."/>
            <person name="Nolan M."/>
            <person name="Ohm R.A."/>
            <person name="Patyshakuliyeva A."/>
            <person name="Rokas A."/>
            <person name="Ruiz-Duenas F.J."/>
            <person name="Sabat G."/>
            <person name="Salamov A."/>
            <person name="Samejima M."/>
            <person name="Schmutz J."/>
            <person name="Slot J.C."/>
            <person name="St John F."/>
            <person name="Stenlid J."/>
            <person name="Sun H."/>
            <person name="Sun S."/>
            <person name="Syed K."/>
            <person name="Tsang A."/>
            <person name="Wiebenga A."/>
            <person name="Young D."/>
            <person name="Pisabarro A."/>
            <person name="Eastwood D.C."/>
            <person name="Martin F."/>
            <person name="Cullen D."/>
            <person name="Grigoriev I.V."/>
            <person name="Hibbett D.S."/>
        </authorList>
    </citation>
    <scope>NUCLEOTIDE SEQUENCE</scope>
    <source>
        <strain evidence="13">FP-58527</strain>
    </source>
</reference>
<evidence type="ECO:0000313" key="12">
    <source>
        <dbReference type="EMBL" id="EPT00016.1"/>
    </source>
</evidence>
<dbReference type="InterPro" id="IPR036396">
    <property type="entry name" value="Cyt_P450_sf"/>
</dbReference>
<keyword evidence="4" id="KW-0349">Heme</keyword>
<evidence type="ECO:0000256" key="1">
    <source>
        <dbReference type="ARBA" id="ARBA00001971"/>
    </source>
</evidence>
<dbReference type="InParanoid" id="S8FEV2"/>
<dbReference type="AlphaFoldDB" id="S8FEV2"/>
<evidence type="ECO:0000313" key="13">
    <source>
        <dbReference type="Proteomes" id="UP000015241"/>
    </source>
</evidence>
<dbReference type="GO" id="GO:0005506">
    <property type="term" value="F:iron ion binding"/>
    <property type="evidence" value="ECO:0007669"/>
    <property type="project" value="InterPro"/>
</dbReference>
<dbReference type="InterPro" id="IPR050364">
    <property type="entry name" value="Cytochrome_P450_fung"/>
</dbReference>
<keyword evidence="8" id="KW-0560">Oxidoreductase</keyword>
<dbReference type="SUPFAM" id="SSF48264">
    <property type="entry name" value="Cytochrome P450"/>
    <property type="match status" value="1"/>
</dbReference>
<dbReference type="EMBL" id="KE504152">
    <property type="protein sequence ID" value="EPT00016.1"/>
    <property type="molecule type" value="Genomic_DNA"/>
</dbReference>
<evidence type="ECO:0000256" key="6">
    <source>
        <dbReference type="ARBA" id="ARBA00022723"/>
    </source>
</evidence>
<comment type="similarity">
    <text evidence="3">Belongs to the cytochrome P450 family.</text>
</comment>
<keyword evidence="9" id="KW-0408">Iron</keyword>
<keyword evidence="13" id="KW-1185">Reference proteome</keyword>
<dbReference type="HOGENOM" id="CLU_2782753_0_0_1"/>
<keyword evidence="7" id="KW-1133">Transmembrane helix</keyword>
<evidence type="ECO:0000256" key="3">
    <source>
        <dbReference type="ARBA" id="ARBA00010617"/>
    </source>
</evidence>
<dbReference type="PANTHER" id="PTHR46300:SF7">
    <property type="entry name" value="P450, PUTATIVE (EUROFUNG)-RELATED"/>
    <property type="match status" value="1"/>
</dbReference>
<dbReference type="Gene3D" id="1.10.630.10">
    <property type="entry name" value="Cytochrome P450"/>
    <property type="match status" value="1"/>
</dbReference>
<dbReference type="OrthoDB" id="3934656at2759"/>
<dbReference type="GO" id="GO:0020037">
    <property type="term" value="F:heme binding"/>
    <property type="evidence" value="ECO:0007669"/>
    <property type="project" value="InterPro"/>
</dbReference>
<name>S8FEV2_FOMSC</name>
<dbReference type="GO" id="GO:0016705">
    <property type="term" value="F:oxidoreductase activity, acting on paired donors, with incorporation or reduction of molecular oxygen"/>
    <property type="evidence" value="ECO:0007669"/>
    <property type="project" value="InterPro"/>
</dbReference>
<keyword evidence="10" id="KW-0503">Monooxygenase</keyword>
<evidence type="ECO:0000256" key="9">
    <source>
        <dbReference type="ARBA" id="ARBA00023004"/>
    </source>
</evidence>